<organism evidence="1">
    <name type="scientific">Arion vulgaris</name>
    <dbReference type="NCBI Taxonomy" id="1028688"/>
    <lineage>
        <taxon>Eukaryota</taxon>
        <taxon>Metazoa</taxon>
        <taxon>Spiralia</taxon>
        <taxon>Lophotrochozoa</taxon>
        <taxon>Mollusca</taxon>
        <taxon>Gastropoda</taxon>
        <taxon>Heterobranchia</taxon>
        <taxon>Euthyneura</taxon>
        <taxon>Panpulmonata</taxon>
        <taxon>Eupulmonata</taxon>
        <taxon>Stylommatophora</taxon>
        <taxon>Helicina</taxon>
        <taxon>Arionoidea</taxon>
        <taxon>Arionidae</taxon>
        <taxon>Arion</taxon>
    </lineage>
</organism>
<name>A0A0B6ZTQ0_9EUPU</name>
<dbReference type="AlphaFoldDB" id="A0A0B6ZTQ0"/>
<reference evidence="1" key="1">
    <citation type="submission" date="2014-12" db="EMBL/GenBank/DDBJ databases">
        <title>Insight into the proteome of Arion vulgaris.</title>
        <authorList>
            <person name="Aradska J."/>
            <person name="Bulat T."/>
            <person name="Smidak R."/>
            <person name="Sarate P."/>
            <person name="Gangsoo J."/>
            <person name="Sialana F."/>
            <person name="Bilban M."/>
            <person name="Lubec G."/>
        </authorList>
    </citation>
    <scope>NUCLEOTIDE SEQUENCE</scope>
    <source>
        <tissue evidence="1">Skin</tissue>
    </source>
</reference>
<proteinExistence type="predicted"/>
<dbReference type="EMBL" id="HACG01025124">
    <property type="protein sequence ID" value="CEK71989.1"/>
    <property type="molecule type" value="Transcribed_RNA"/>
</dbReference>
<evidence type="ECO:0000313" key="1">
    <source>
        <dbReference type="EMBL" id="CEK71989.1"/>
    </source>
</evidence>
<sequence length="80" mass="9437">MNYIDLNVNCSDLKYHDYHRQHVKDLMTVSKDVKAARKPTFRATASKGDPTQEEGKEYFSYVVKRLEVTCWRYQTFPVTS</sequence>
<accession>A0A0B6ZTQ0</accession>
<protein>
    <submittedName>
        <fullName evidence="1">Uncharacterized protein</fullName>
    </submittedName>
</protein>
<gene>
    <name evidence="1" type="primary">ORF80654</name>
</gene>